<dbReference type="OrthoDB" id="8954335at2759"/>
<organism evidence="3 4">
    <name type="scientific">Coprinopsis cinerea (strain Okayama-7 / 130 / ATCC MYA-4618 / FGSC 9003)</name>
    <name type="common">Inky cap fungus</name>
    <name type="synonym">Hormographiella aspergillata</name>
    <dbReference type="NCBI Taxonomy" id="240176"/>
    <lineage>
        <taxon>Eukaryota</taxon>
        <taxon>Fungi</taxon>
        <taxon>Dikarya</taxon>
        <taxon>Basidiomycota</taxon>
        <taxon>Agaricomycotina</taxon>
        <taxon>Agaricomycetes</taxon>
        <taxon>Agaricomycetidae</taxon>
        <taxon>Agaricales</taxon>
        <taxon>Agaricineae</taxon>
        <taxon>Psathyrellaceae</taxon>
        <taxon>Coprinopsis</taxon>
    </lineage>
</organism>
<dbReference type="InterPro" id="IPR006073">
    <property type="entry name" value="GTP-bd"/>
</dbReference>
<dbReference type="EMBL" id="AACS02000001">
    <property type="protein sequence ID" value="EAU93483.1"/>
    <property type="molecule type" value="Genomic_DNA"/>
</dbReference>
<gene>
    <name evidence="3" type="ORF">CC1G_12077</name>
</gene>
<dbReference type="eggNOG" id="ENOG502S03K">
    <property type="taxonomic scope" value="Eukaryota"/>
</dbReference>
<accession>A8N0E6</accession>
<dbReference type="GeneID" id="6004766"/>
<dbReference type="OMA" id="PMLFGDP"/>
<evidence type="ECO:0000259" key="2">
    <source>
        <dbReference type="Pfam" id="PF01926"/>
    </source>
</evidence>
<dbReference type="InterPro" id="IPR027417">
    <property type="entry name" value="P-loop_NTPase"/>
</dbReference>
<evidence type="ECO:0000313" key="3">
    <source>
        <dbReference type="EMBL" id="EAU93483.1"/>
    </source>
</evidence>
<dbReference type="AlphaFoldDB" id="A8N0E6"/>
<feature type="coiled-coil region" evidence="1">
    <location>
        <begin position="269"/>
        <end position="296"/>
    </location>
</feature>
<sequence length="307" mass="35551">MASPRSSSTIDRDPFIPDAKADDMLILVMGPTGVGKSTFIQRYTKNQACTIGNSLVSCTQSVTCYEATVPSEFEDLTKRRLFLVDTPGFDDTYQDDSAILKRVSDWLAKSYKTQMRVTGIVYVNDISQKRMFGSTRTNYNMFKKLCGHKSFKRLVMATSQWDLVESKSGEKREDEMKKEFWKDVLKEGAVIRRIMYEGEDLKDESKGIITYLLDEEQRHDRNRRLKTEALRIQTEVVDLQKRIPATKAGRELRTTLEGLLQMQKEMEVEEMDSGRVEDLKKKKEDLQRQVDTLQLTLSERIKGWLRL</sequence>
<dbReference type="KEGG" id="cci:CC1G_12077"/>
<dbReference type="RefSeq" id="XP_001828347.1">
    <property type="nucleotide sequence ID" value="XM_001828295.1"/>
</dbReference>
<dbReference type="Pfam" id="PF01926">
    <property type="entry name" value="MMR_HSR1"/>
    <property type="match status" value="1"/>
</dbReference>
<dbReference type="Gene3D" id="3.40.50.300">
    <property type="entry name" value="P-loop containing nucleotide triphosphate hydrolases"/>
    <property type="match status" value="1"/>
</dbReference>
<evidence type="ECO:0000313" key="4">
    <source>
        <dbReference type="Proteomes" id="UP000001861"/>
    </source>
</evidence>
<name>A8N0E6_COPC7</name>
<dbReference type="CDD" id="cd00882">
    <property type="entry name" value="Ras_like_GTPase"/>
    <property type="match status" value="1"/>
</dbReference>
<feature type="domain" description="G" evidence="2">
    <location>
        <begin position="26"/>
        <end position="128"/>
    </location>
</feature>
<dbReference type="GO" id="GO:0005525">
    <property type="term" value="F:GTP binding"/>
    <property type="evidence" value="ECO:0007669"/>
    <property type="project" value="InterPro"/>
</dbReference>
<protein>
    <recommendedName>
        <fullName evidence="2">G domain-containing protein</fullName>
    </recommendedName>
</protein>
<dbReference type="VEuPathDB" id="FungiDB:CC1G_12077"/>
<dbReference type="SUPFAM" id="SSF52540">
    <property type="entry name" value="P-loop containing nucleoside triphosphate hydrolases"/>
    <property type="match status" value="1"/>
</dbReference>
<keyword evidence="1" id="KW-0175">Coiled coil</keyword>
<comment type="caution">
    <text evidence="3">The sequence shown here is derived from an EMBL/GenBank/DDBJ whole genome shotgun (WGS) entry which is preliminary data.</text>
</comment>
<reference evidence="3 4" key="1">
    <citation type="journal article" date="2010" name="Proc. Natl. Acad. Sci. U.S.A.">
        <title>Insights into evolution of multicellular fungi from the assembled chromosomes of the mushroom Coprinopsis cinerea (Coprinus cinereus).</title>
        <authorList>
            <person name="Stajich J.E."/>
            <person name="Wilke S.K."/>
            <person name="Ahren D."/>
            <person name="Au C.H."/>
            <person name="Birren B.W."/>
            <person name="Borodovsky M."/>
            <person name="Burns C."/>
            <person name="Canback B."/>
            <person name="Casselton L.A."/>
            <person name="Cheng C.K."/>
            <person name="Deng J."/>
            <person name="Dietrich F.S."/>
            <person name="Fargo D.C."/>
            <person name="Farman M.L."/>
            <person name="Gathman A.C."/>
            <person name="Goldberg J."/>
            <person name="Guigo R."/>
            <person name="Hoegger P.J."/>
            <person name="Hooker J.B."/>
            <person name="Huggins A."/>
            <person name="James T.Y."/>
            <person name="Kamada T."/>
            <person name="Kilaru S."/>
            <person name="Kodira C."/>
            <person name="Kues U."/>
            <person name="Kupfer D."/>
            <person name="Kwan H.S."/>
            <person name="Lomsadze A."/>
            <person name="Li W."/>
            <person name="Lilly W.W."/>
            <person name="Ma L.J."/>
            <person name="Mackey A.J."/>
            <person name="Manning G."/>
            <person name="Martin F."/>
            <person name="Muraguchi H."/>
            <person name="Natvig D.O."/>
            <person name="Palmerini H."/>
            <person name="Ramesh M.A."/>
            <person name="Rehmeyer C.J."/>
            <person name="Roe B.A."/>
            <person name="Shenoy N."/>
            <person name="Stanke M."/>
            <person name="Ter-Hovhannisyan V."/>
            <person name="Tunlid A."/>
            <person name="Velagapudi R."/>
            <person name="Vision T.J."/>
            <person name="Zeng Q."/>
            <person name="Zolan M.E."/>
            <person name="Pukkila P.J."/>
        </authorList>
    </citation>
    <scope>NUCLEOTIDE SEQUENCE [LARGE SCALE GENOMIC DNA]</scope>
    <source>
        <strain evidence="4">Okayama-7 / 130 / ATCC MYA-4618 / FGSC 9003</strain>
    </source>
</reference>
<proteinExistence type="predicted"/>
<dbReference type="Proteomes" id="UP000001861">
    <property type="component" value="Unassembled WGS sequence"/>
</dbReference>
<keyword evidence="4" id="KW-1185">Reference proteome</keyword>
<evidence type="ECO:0000256" key="1">
    <source>
        <dbReference type="SAM" id="Coils"/>
    </source>
</evidence>
<dbReference type="InParanoid" id="A8N0E6"/>